<name>A0A851M2J5_9DEND</name>
<dbReference type="Pfam" id="PF00969">
    <property type="entry name" value="MHC_II_beta"/>
    <property type="match status" value="1"/>
</dbReference>
<dbReference type="PANTHER" id="PTHR19944:SF99">
    <property type="entry name" value="HLA CLASS II HISTOCOMPATIBILITY ANTIGEN, DRB1 BETA CHAIN"/>
    <property type="match status" value="1"/>
</dbReference>
<protein>
    <submittedName>
        <fullName evidence="11">2B1E protein</fullName>
    </submittedName>
</protein>
<dbReference type="InterPro" id="IPR000353">
    <property type="entry name" value="MHC_II_b_N"/>
</dbReference>
<dbReference type="SMART" id="SM00921">
    <property type="entry name" value="MHC_II_beta"/>
    <property type="match status" value="1"/>
</dbReference>
<comment type="caution">
    <text evidence="11">The sequence shown here is derived from an EMBL/GenBank/DDBJ whole genome shotgun (WGS) entry which is preliminary data.</text>
</comment>
<evidence type="ECO:0000313" key="11">
    <source>
        <dbReference type="EMBL" id="NXC24758.1"/>
    </source>
</evidence>
<dbReference type="AlphaFoldDB" id="A0A851M2J5"/>
<dbReference type="FunFam" id="3.10.320.10:FF:000001">
    <property type="entry name" value="HLA class II histocompatibility antigen, DRB1-1 beta chain"/>
    <property type="match status" value="1"/>
</dbReference>
<organism evidence="11 13">
    <name type="scientific">Campylorhamphus procurvoides</name>
    <dbReference type="NCBI Taxonomy" id="190295"/>
    <lineage>
        <taxon>Eukaryota</taxon>
        <taxon>Metazoa</taxon>
        <taxon>Chordata</taxon>
        <taxon>Craniata</taxon>
        <taxon>Vertebrata</taxon>
        <taxon>Euteleostomi</taxon>
        <taxon>Archelosauria</taxon>
        <taxon>Archosauria</taxon>
        <taxon>Dinosauria</taxon>
        <taxon>Saurischia</taxon>
        <taxon>Theropoda</taxon>
        <taxon>Coelurosauria</taxon>
        <taxon>Aves</taxon>
        <taxon>Neognathae</taxon>
        <taxon>Neoaves</taxon>
        <taxon>Telluraves</taxon>
        <taxon>Australaves</taxon>
        <taxon>Passeriformes</taxon>
        <taxon>Dendrocolaptidae</taxon>
        <taxon>Campylorhamphus</taxon>
    </lineage>
</organism>
<feature type="non-terminal residue" evidence="11">
    <location>
        <position position="1"/>
    </location>
</feature>
<evidence type="ECO:0000256" key="8">
    <source>
        <dbReference type="ARBA" id="ARBA00023180"/>
    </source>
</evidence>
<feature type="domain" description="MHC class II beta chain N-terminal" evidence="10">
    <location>
        <begin position="20"/>
        <end position="94"/>
    </location>
</feature>
<dbReference type="InterPro" id="IPR050160">
    <property type="entry name" value="MHC/Immunoglobulin"/>
</dbReference>
<dbReference type="EMBL" id="WBMV01000811">
    <property type="protein sequence ID" value="NXC24758.1"/>
    <property type="molecule type" value="Genomic_DNA"/>
</dbReference>
<evidence type="ECO:0000259" key="10">
    <source>
        <dbReference type="SMART" id="SM00921"/>
    </source>
</evidence>
<keyword evidence="2" id="KW-0812">Transmembrane</keyword>
<evidence type="ECO:0000313" key="13">
    <source>
        <dbReference type="Proteomes" id="UP000614027"/>
    </source>
</evidence>
<dbReference type="GO" id="GO:0002250">
    <property type="term" value="P:adaptive immune response"/>
    <property type="evidence" value="ECO:0007669"/>
    <property type="project" value="UniProtKB-KW"/>
</dbReference>
<dbReference type="InterPro" id="IPR011162">
    <property type="entry name" value="MHC_I/II-like_Ag-recog"/>
</dbReference>
<evidence type="ECO:0000256" key="5">
    <source>
        <dbReference type="ARBA" id="ARBA00023130"/>
    </source>
</evidence>
<keyword evidence="13" id="KW-1185">Reference proteome</keyword>
<keyword evidence="5" id="KW-1064">Adaptive immunity</keyword>
<sequence>GANPDLSPAHSDVLQSFGTSECHFIYGTDRVRLLDRYFYNRELYNHFDSDVGHFVGDTPYGEKVATYLNSDPDLLENIRSRVDTFCRHNYDIITPFSVNRRVPPSPPQFKSIP</sequence>
<keyword evidence="9" id="KW-0491">MHC II</keyword>
<evidence type="ECO:0000256" key="1">
    <source>
        <dbReference type="ARBA" id="ARBA00004479"/>
    </source>
</evidence>
<dbReference type="InterPro" id="IPR014745">
    <property type="entry name" value="MHC_II_a/b_N"/>
</dbReference>
<comment type="subcellular location">
    <subcellularLocation>
        <location evidence="1">Membrane</location>
        <topology evidence="1">Single-pass type I membrane protein</topology>
    </subcellularLocation>
</comment>
<dbReference type="OrthoDB" id="10043043at2759"/>
<reference evidence="11" key="1">
    <citation type="submission" date="2019-09" db="EMBL/GenBank/DDBJ databases">
        <title>Bird 10,000 Genomes (B10K) Project - Family phase.</title>
        <authorList>
            <person name="Zhang G."/>
        </authorList>
    </citation>
    <scope>NUCLEOTIDE SEQUENCE</scope>
    <source>
        <strain evidence="11">B10K-DU-001-09</strain>
        <tissue evidence="11">Muscle</tissue>
    </source>
</reference>
<evidence type="ECO:0000256" key="6">
    <source>
        <dbReference type="ARBA" id="ARBA00023136"/>
    </source>
</evidence>
<keyword evidence="6" id="KW-0472">Membrane</keyword>
<evidence type="ECO:0000256" key="9">
    <source>
        <dbReference type="ARBA" id="ARBA00023182"/>
    </source>
</evidence>
<dbReference type="Gene3D" id="3.10.320.10">
    <property type="entry name" value="Class II Histocompatibility Antigen, M Beta Chain, Chain B, domain 1"/>
    <property type="match status" value="1"/>
</dbReference>
<evidence type="ECO:0000313" key="12">
    <source>
        <dbReference type="EMBL" id="NXC31190.1"/>
    </source>
</evidence>
<dbReference type="EMBL" id="WBMV01005091">
    <property type="protein sequence ID" value="NXC31190.1"/>
    <property type="molecule type" value="Genomic_DNA"/>
</dbReference>
<dbReference type="SUPFAM" id="SSF54452">
    <property type="entry name" value="MHC antigen-recognition domain"/>
    <property type="match status" value="1"/>
</dbReference>
<keyword evidence="7" id="KW-1015">Disulfide bond</keyword>
<evidence type="ECO:0000256" key="2">
    <source>
        <dbReference type="ARBA" id="ARBA00022692"/>
    </source>
</evidence>
<gene>
    <name evidence="11" type="primary">Hladrb1_0</name>
    <name evidence="12" type="synonym">Hladrb1_1</name>
    <name evidence="11" type="ORF">CAMPRO_R04332</name>
    <name evidence="12" type="ORF">CAMPRO_R11918</name>
</gene>
<evidence type="ECO:0000256" key="7">
    <source>
        <dbReference type="ARBA" id="ARBA00023157"/>
    </source>
</evidence>
<dbReference type="GO" id="GO:0042613">
    <property type="term" value="C:MHC class II protein complex"/>
    <property type="evidence" value="ECO:0007669"/>
    <property type="project" value="UniProtKB-KW"/>
</dbReference>
<dbReference type="GO" id="GO:0002504">
    <property type="term" value="P:antigen processing and presentation of peptide or polysaccharide antigen via MHC class II"/>
    <property type="evidence" value="ECO:0007669"/>
    <property type="project" value="UniProtKB-KW"/>
</dbReference>
<proteinExistence type="predicted"/>
<keyword evidence="4" id="KW-1133">Transmembrane helix</keyword>
<feature type="non-terminal residue" evidence="11">
    <location>
        <position position="113"/>
    </location>
</feature>
<dbReference type="PANTHER" id="PTHR19944">
    <property type="entry name" value="MHC CLASS II-RELATED"/>
    <property type="match status" value="1"/>
</dbReference>
<dbReference type="Proteomes" id="UP000614027">
    <property type="component" value="Unassembled WGS sequence"/>
</dbReference>
<evidence type="ECO:0000256" key="3">
    <source>
        <dbReference type="ARBA" id="ARBA00022859"/>
    </source>
</evidence>
<accession>A0A851M2J5</accession>
<keyword evidence="8" id="KW-0325">Glycoprotein</keyword>
<evidence type="ECO:0000256" key="4">
    <source>
        <dbReference type="ARBA" id="ARBA00022989"/>
    </source>
</evidence>
<keyword evidence="3" id="KW-0391">Immunity</keyword>